<dbReference type="GO" id="GO:0005737">
    <property type="term" value="C:cytoplasm"/>
    <property type="evidence" value="ECO:0007669"/>
    <property type="project" value="UniProtKB-SubCell"/>
</dbReference>
<reference evidence="11" key="2">
    <citation type="submission" date="2024-06" db="EMBL/GenBank/DDBJ databases">
        <authorList>
            <person name="Petrova K.O."/>
            <person name="Toshchakov S.V."/>
            <person name="Boltjanskaja Y.V."/>
            <person name="Kevbrin V.V."/>
        </authorList>
    </citation>
    <scope>NUCLEOTIDE SEQUENCE</scope>
    <source>
        <strain evidence="11">Z-710</strain>
    </source>
</reference>
<dbReference type="Pfam" id="PF02367">
    <property type="entry name" value="TsaE"/>
    <property type="match status" value="1"/>
</dbReference>
<dbReference type="Gene3D" id="3.40.50.300">
    <property type="entry name" value="P-loop containing nucleotide triphosphate hydrolases"/>
    <property type="match status" value="1"/>
</dbReference>
<keyword evidence="7" id="KW-0547">Nucleotide-binding</keyword>
<evidence type="ECO:0000256" key="10">
    <source>
        <dbReference type="ARBA" id="ARBA00032441"/>
    </source>
</evidence>
<reference evidence="11" key="1">
    <citation type="journal article" date="2018" name="Antonie Van Leeuwenhoek">
        <title>Proteinivorax hydrogeniformans sp. nov., an anaerobic, haloalkaliphilic bacterium fermenting proteinaceous compounds with high hydrogen production.</title>
        <authorList>
            <person name="Boltyanskaya Y."/>
            <person name="Detkova E."/>
            <person name="Pimenov N."/>
            <person name="Kevbrin V."/>
        </authorList>
    </citation>
    <scope>NUCLEOTIDE SEQUENCE</scope>
    <source>
        <strain evidence="11">Z-710</strain>
    </source>
</reference>
<dbReference type="PANTHER" id="PTHR33540:SF2">
    <property type="entry name" value="TRNA THREONYLCARBAMOYLADENOSINE BIOSYNTHESIS PROTEIN TSAE"/>
    <property type="match status" value="1"/>
</dbReference>
<keyword evidence="8" id="KW-0067">ATP-binding</keyword>
<keyword evidence="5" id="KW-0819">tRNA processing</keyword>
<evidence type="ECO:0000256" key="6">
    <source>
        <dbReference type="ARBA" id="ARBA00022723"/>
    </source>
</evidence>
<dbReference type="InterPro" id="IPR027417">
    <property type="entry name" value="P-loop_NTPase"/>
</dbReference>
<dbReference type="PANTHER" id="PTHR33540">
    <property type="entry name" value="TRNA THREONYLCARBAMOYLADENOSINE BIOSYNTHESIS PROTEIN TSAE"/>
    <property type="match status" value="1"/>
</dbReference>
<evidence type="ECO:0000256" key="3">
    <source>
        <dbReference type="ARBA" id="ARBA00019010"/>
    </source>
</evidence>
<organism evidence="11">
    <name type="scientific">Proteinivorax hydrogeniformans</name>
    <dbReference type="NCBI Taxonomy" id="1826727"/>
    <lineage>
        <taxon>Bacteria</taxon>
        <taxon>Bacillati</taxon>
        <taxon>Bacillota</taxon>
        <taxon>Clostridia</taxon>
        <taxon>Eubacteriales</taxon>
        <taxon>Proteinivoracaceae</taxon>
        <taxon>Proteinivorax</taxon>
    </lineage>
</organism>
<comment type="subcellular location">
    <subcellularLocation>
        <location evidence="1">Cytoplasm</location>
    </subcellularLocation>
</comment>
<evidence type="ECO:0000256" key="4">
    <source>
        <dbReference type="ARBA" id="ARBA00022490"/>
    </source>
</evidence>
<evidence type="ECO:0000256" key="1">
    <source>
        <dbReference type="ARBA" id="ARBA00004496"/>
    </source>
</evidence>
<proteinExistence type="inferred from homology"/>
<protein>
    <recommendedName>
        <fullName evidence="3">tRNA threonylcarbamoyladenosine biosynthesis protein TsaE</fullName>
    </recommendedName>
    <alternativeName>
        <fullName evidence="10">t(6)A37 threonylcarbamoyladenosine biosynthesis protein TsaE</fullName>
    </alternativeName>
</protein>
<keyword evidence="6" id="KW-0479">Metal-binding</keyword>
<name>A0AAU8HTC1_9FIRM</name>
<sequence>MNCVQTNSPEETYELGKSLAEKLKAGDVLLLSGDLGAGKTAFTKGVAWGLGIKDYVKSPTFTYVLEYNGKMPLFHFDLYRLQVAEEIYDLGFEDYLLTGGIIVLEWGERAEDILKQDGIEYIFITINKLGENLREVCFKCTEKGRTIAKELL</sequence>
<dbReference type="EMBL" id="CP159485">
    <property type="protein sequence ID" value="XCI28468.1"/>
    <property type="molecule type" value="Genomic_DNA"/>
</dbReference>
<evidence type="ECO:0000256" key="8">
    <source>
        <dbReference type="ARBA" id="ARBA00022840"/>
    </source>
</evidence>
<keyword evidence="9" id="KW-0460">Magnesium</keyword>
<evidence type="ECO:0000256" key="5">
    <source>
        <dbReference type="ARBA" id="ARBA00022694"/>
    </source>
</evidence>
<dbReference type="GO" id="GO:0005524">
    <property type="term" value="F:ATP binding"/>
    <property type="evidence" value="ECO:0007669"/>
    <property type="project" value="UniProtKB-KW"/>
</dbReference>
<accession>A0AAU8HTC1</accession>
<evidence type="ECO:0000256" key="7">
    <source>
        <dbReference type="ARBA" id="ARBA00022741"/>
    </source>
</evidence>
<evidence type="ECO:0000256" key="9">
    <source>
        <dbReference type="ARBA" id="ARBA00022842"/>
    </source>
</evidence>
<evidence type="ECO:0000313" key="11">
    <source>
        <dbReference type="EMBL" id="XCI28468.1"/>
    </source>
</evidence>
<dbReference type="GO" id="GO:0002949">
    <property type="term" value="P:tRNA threonylcarbamoyladenosine modification"/>
    <property type="evidence" value="ECO:0007669"/>
    <property type="project" value="InterPro"/>
</dbReference>
<dbReference type="GO" id="GO:0046872">
    <property type="term" value="F:metal ion binding"/>
    <property type="evidence" value="ECO:0007669"/>
    <property type="project" value="UniProtKB-KW"/>
</dbReference>
<gene>
    <name evidence="11" type="primary">tsaE</name>
    <name evidence="11" type="ORF">PRVXH_002428</name>
</gene>
<evidence type="ECO:0000256" key="2">
    <source>
        <dbReference type="ARBA" id="ARBA00007599"/>
    </source>
</evidence>
<dbReference type="SUPFAM" id="SSF52540">
    <property type="entry name" value="P-loop containing nucleoside triphosphate hydrolases"/>
    <property type="match status" value="1"/>
</dbReference>
<dbReference type="AlphaFoldDB" id="A0AAU8HTC1"/>
<keyword evidence="4" id="KW-0963">Cytoplasm</keyword>
<dbReference type="RefSeq" id="WP_353893024.1">
    <property type="nucleotide sequence ID" value="NZ_CP159485.1"/>
</dbReference>
<dbReference type="NCBIfam" id="TIGR00150">
    <property type="entry name" value="T6A_YjeE"/>
    <property type="match status" value="1"/>
</dbReference>
<comment type="similarity">
    <text evidence="2">Belongs to the TsaE family.</text>
</comment>
<dbReference type="InterPro" id="IPR003442">
    <property type="entry name" value="T6A_TsaE"/>
</dbReference>